<name>A0ABY5VZL2_9ACTN</name>
<evidence type="ECO:0000313" key="1">
    <source>
        <dbReference type="EMBL" id="UWP83193.1"/>
    </source>
</evidence>
<gene>
    <name evidence="1" type="ORF">Dfulv_02470</name>
</gene>
<reference evidence="1" key="1">
    <citation type="submission" date="2021-04" db="EMBL/GenBank/DDBJ databases">
        <authorList>
            <person name="Hartkoorn R.C."/>
            <person name="Beaudoing E."/>
            <person name="Hot D."/>
        </authorList>
    </citation>
    <scope>NUCLEOTIDE SEQUENCE</scope>
    <source>
        <strain evidence="1">NRRL B-16292</strain>
    </source>
</reference>
<dbReference type="Proteomes" id="UP001059617">
    <property type="component" value="Chromosome"/>
</dbReference>
<keyword evidence="2" id="KW-1185">Reference proteome</keyword>
<dbReference type="RefSeq" id="WP_259860973.1">
    <property type="nucleotide sequence ID" value="NZ_BAAAST010000024.1"/>
</dbReference>
<dbReference type="EMBL" id="CP073720">
    <property type="protein sequence ID" value="UWP83193.1"/>
    <property type="molecule type" value="Genomic_DNA"/>
</dbReference>
<organism evidence="1 2">
    <name type="scientific">Dactylosporangium fulvum</name>
    <dbReference type="NCBI Taxonomy" id="53359"/>
    <lineage>
        <taxon>Bacteria</taxon>
        <taxon>Bacillati</taxon>
        <taxon>Actinomycetota</taxon>
        <taxon>Actinomycetes</taxon>
        <taxon>Micromonosporales</taxon>
        <taxon>Micromonosporaceae</taxon>
        <taxon>Dactylosporangium</taxon>
    </lineage>
</organism>
<sequence length="261" mass="28774">MADSVEELEQRIDALHAEIRHARSVGDLPRVRMLRAEVRALEDAWDEAHEPEATPAPTQRESGSLLPLREQVHSALTLLTVPAAPKLIAQVYNACFGGDINSAKLTSLRRDEERSFRSSPFARPYYLCAALTADRLAAARGLLAVSTWPLERRIIGALSPRVDFLYAAVSIAEHIARLPEIDRATSRLLWLFAENIPGAADGIGSAKPDMVIRAARAELQTHEPVDRSHREAAATRARTQLDDVRRLFGSPLEPVPDSKVS</sequence>
<proteinExistence type="predicted"/>
<accession>A0ABY5VZL2</accession>
<evidence type="ECO:0000313" key="2">
    <source>
        <dbReference type="Proteomes" id="UP001059617"/>
    </source>
</evidence>
<reference evidence="1" key="2">
    <citation type="submission" date="2022-09" db="EMBL/GenBank/DDBJ databases">
        <title>Biosynthetic gene clusters of Dactylosporangioum fulvum.</title>
        <authorList>
            <person name="Caradec T."/>
        </authorList>
    </citation>
    <scope>NUCLEOTIDE SEQUENCE</scope>
    <source>
        <strain evidence="1">NRRL B-16292</strain>
    </source>
</reference>
<protein>
    <submittedName>
        <fullName evidence="1">Uncharacterized protein</fullName>
    </submittedName>
</protein>